<protein>
    <submittedName>
        <fullName evidence="1">Uncharacterized protein</fullName>
    </submittedName>
</protein>
<gene>
    <name evidence="1" type="ORF">NEF87_003296</name>
</gene>
<evidence type="ECO:0000313" key="1">
    <source>
        <dbReference type="EMBL" id="UYP47011.1"/>
    </source>
</evidence>
<dbReference type="EMBL" id="CP104013">
    <property type="protein sequence ID" value="UYP47011.1"/>
    <property type="molecule type" value="Genomic_DNA"/>
</dbReference>
<sequence length="61" mass="6991">MIEKICKNCGWSVYRAGSAADEMIDDKGISKEYLCRKLNLKVYGSDRSCPNFVLADQHYQK</sequence>
<accession>A0ABY6HWQ0</accession>
<keyword evidence="2" id="KW-1185">Reference proteome</keyword>
<name>A0ABY6HWQ0_9ARCH</name>
<evidence type="ECO:0000313" key="2">
    <source>
        <dbReference type="Proteomes" id="UP001208689"/>
    </source>
</evidence>
<proteinExistence type="predicted"/>
<dbReference type="Proteomes" id="UP001208689">
    <property type="component" value="Chromosome"/>
</dbReference>
<reference evidence="1" key="1">
    <citation type="submission" date="2022-09" db="EMBL/GenBank/DDBJ databases">
        <title>Actin cytoskeleton and complex cell architecture in an #Asgard archaeon.</title>
        <authorList>
            <person name="Ponce Toledo R.I."/>
            <person name="Schleper C."/>
            <person name="Rodrigues Oliveira T."/>
            <person name="Wollweber F."/>
            <person name="Xu J."/>
            <person name="Rittmann S."/>
            <person name="Klingl A."/>
            <person name="Pilhofer M."/>
        </authorList>
    </citation>
    <scope>NUCLEOTIDE SEQUENCE</scope>
    <source>
        <strain evidence="1">B-35</strain>
    </source>
</reference>
<organism evidence="1 2">
    <name type="scientific">Candidatus Lokiarchaeum ossiferum</name>
    <dbReference type="NCBI Taxonomy" id="2951803"/>
    <lineage>
        <taxon>Archaea</taxon>
        <taxon>Promethearchaeati</taxon>
        <taxon>Promethearchaeota</taxon>
        <taxon>Promethearchaeia</taxon>
        <taxon>Promethearchaeales</taxon>
        <taxon>Promethearchaeaceae</taxon>
        <taxon>Candidatus Lokiarchaeum</taxon>
    </lineage>
</organism>